<comment type="caution">
    <text evidence="8">The sequence shown here is derived from an EMBL/GenBank/DDBJ whole genome shotgun (WGS) entry which is preliminary data.</text>
</comment>
<organism evidence="8 9">
    <name type="scientific">Fibrisoma limi BUZ 3</name>
    <dbReference type="NCBI Taxonomy" id="1185876"/>
    <lineage>
        <taxon>Bacteria</taxon>
        <taxon>Pseudomonadati</taxon>
        <taxon>Bacteroidota</taxon>
        <taxon>Cytophagia</taxon>
        <taxon>Cytophagales</taxon>
        <taxon>Spirosomataceae</taxon>
        <taxon>Fibrisoma</taxon>
    </lineage>
</organism>
<feature type="transmembrane region" description="Helical" evidence="6">
    <location>
        <begin position="714"/>
        <end position="738"/>
    </location>
</feature>
<dbReference type="AlphaFoldDB" id="I2GL56"/>
<feature type="transmembrane region" description="Helical" evidence="6">
    <location>
        <begin position="619"/>
        <end position="638"/>
    </location>
</feature>
<evidence type="ECO:0000256" key="6">
    <source>
        <dbReference type="SAM" id="Phobius"/>
    </source>
</evidence>
<evidence type="ECO:0000256" key="2">
    <source>
        <dbReference type="ARBA" id="ARBA00022475"/>
    </source>
</evidence>
<feature type="transmembrane region" description="Helical" evidence="6">
    <location>
        <begin position="246"/>
        <end position="266"/>
    </location>
</feature>
<comment type="subcellular location">
    <subcellularLocation>
        <location evidence="1">Cell membrane</location>
        <topology evidence="1">Multi-pass membrane protein</topology>
    </subcellularLocation>
</comment>
<feature type="transmembrane region" description="Helical" evidence="6">
    <location>
        <begin position="404"/>
        <end position="424"/>
    </location>
</feature>
<proteinExistence type="predicted"/>
<dbReference type="PROSITE" id="PS50156">
    <property type="entry name" value="SSD"/>
    <property type="match status" value="1"/>
</dbReference>
<evidence type="ECO:0000313" key="9">
    <source>
        <dbReference type="Proteomes" id="UP000009309"/>
    </source>
</evidence>
<feature type="transmembrane region" description="Helical" evidence="6">
    <location>
        <begin position="645"/>
        <end position="665"/>
    </location>
</feature>
<keyword evidence="5 6" id="KW-0472">Membrane</keyword>
<sequence>MFWHRVSAFILKNRVALIVLILAGTAFMGYQASRVRLSYEIAKILPKSDPDFKLYDSFKARFGQDGNVLAIGVETDSMYRLSFFNDWYALSQKIRRISSIRDVVSNANLYNIVRDDSSRTFRFMPLVPRPVTTQAEVDSIRSQIARLPFYEGFVSDSSGRAHLMAVTFDPTQVNTRNRINVVRQIEAVVDSFGVQHGLDVHLSGMPYIRTEFTAKVSNELTLFMVLAFVVTALILLFFFRSVTVMVAAALVVGVGVVWSSAYISLLGFEITILTGLIPPLIIVIGIPNCIFLLNRYHEELNKGRDQRQALAIAIEKVGETTFFANVTTSIGFFVFYFTNSPLLLEFGLVAALGIMTTYAISLILIPAIFSYLPVPSPKKRSHMDRRYVASFLNWVNHLVSQRRVAIYTFISLVTVIAIIGALRINAIGFVVDDLPKNDPIYTDLKFFESRFRGVMPFEVSIDTKRPGRVLTPQTLTKMRLLDREFSKYPEFTRPISLVEAVKFFYQSYRGGDPRYYLLPPALELQKLSGYLPKLKGSENRFKGYLDSTRQFTRISYQMADVGTVRVNQLLSELQPKADSIFNIDRATGQRVAPDEQYDVRITGNSVVFTRGNDYLLKNLAESTVLAIVLVSIILVILLRDIRLSLIAILPSALPLVVTAGIMGFADIHLKPSTILIFSIAFGLSSDGTIYFVTKYRDELRNSRLSLSQAVAATIQYTGVSMFYTAIILFAGFAIFTASTFQGTIALGILVSITLLMGMASNLILLPAFLLSVDKKRSSRSAVRTEPL</sequence>
<feature type="transmembrane region" description="Helical" evidence="6">
    <location>
        <begin position="317"/>
        <end position="337"/>
    </location>
</feature>
<dbReference type="eggNOG" id="COG1033">
    <property type="taxonomic scope" value="Bacteria"/>
</dbReference>
<dbReference type="PANTHER" id="PTHR33406">
    <property type="entry name" value="MEMBRANE PROTEIN MJ1562-RELATED"/>
    <property type="match status" value="1"/>
</dbReference>
<dbReference type="OrthoDB" id="9805018at2"/>
<keyword evidence="9" id="KW-1185">Reference proteome</keyword>
<feature type="transmembrane region" description="Helical" evidence="6">
    <location>
        <begin position="744"/>
        <end position="770"/>
    </location>
</feature>
<feature type="transmembrane region" description="Helical" evidence="6">
    <location>
        <begin position="272"/>
        <end position="296"/>
    </location>
</feature>
<dbReference type="InterPro" id="IPR050545">
    <property type="entry name" value="Mycobact_MmpL"/>
</dbReference>
<dbReference type="Proteomes" id="UP000009309">
    <property type="component" value="Unassembled WGS sequence"/>
</dbReference>
<feature type="domain" description="SSD" evidence="7">
    <location>
        <begin position="246"/>
        <end position="371"/>
    </location>
</feature>
<keyword evidence="2" id="KW-1003">Cell membrane</keyword>
<dbReference type="PANTHER" id="PTHR33406:SF12">
    <property type="entry name" value="BLR2997 PROTEIN"/>
    <property type="match status" value="1"/>
</dbReference>
<dbReference type="InterPro" id="IPR000731">
    <property type="entry name" value="SSD"/>
</dbReference>
<keyword evidence="3 6" id="KW-0812">Transmembrane</keyword>
<gene>
    <name evidence="8" type="ORF">BN8_03826</name>
</gene>
<dbReference type="STRING" id="1185876.BN8_03826"/>
<dbReference type="InterPro" id="IPR004869">
    <property type="entry name" value="MMPL_dom"/>
</dbReference>
<dbReference type="GO" id="GO:0005886">
    <property type="term" value="C:plasma membrane"/>
    <property type="evidence" value="ECO:0007669"/>
    <property type="project" value="UniProtKB-SubCell"/>
</dbReference>
<accession>I2GL56</accession>
<feature type="transmembrane region" description="Helical" evidence="6">
    <location>
        <begin position="349"/>
        <end position="374"/>
    </location>
</feature>
<evidence type="ECO:0000256" key="4">
    <source>
        <dbReference type="ARBA" id="ARBA00022989"/>
    </source>
</evidence>
<dbReference type="Pfam" id="PF03176">
    <property type="entry name" value="MMPL"/>
    <property type="match status" value="2"/>
</dbReference>
<evidence type="ECO:0000259" key="7">
    <source>
        <dbReference type="PROSITE" id="PS50156"/>
    </source>
</evidence>
<dbReference type="SUPFAM" id="SSF82866">
    <property type="entry name" value="Multidrug efflux transporter AcrB transmembrane domain"/>
    <property type="match status" value="2"/>
</dbReference>
<reference evidence="8 9" key="1">
    <citation type="journal article" date="2012" name="J. Bacteriol.">
        <title>Genome Sequence of the Filamentous Bacterium Fibrisoma limi BUZ 3T.</title>
        <authorList>
            <person name="Filippini M."/>
            <person name="Qi W."/>
            <person name="Jaenicke S."/>
            <person name="Goesmann A."/>
            <person name="Smits T.H."/>
            <person name="Bagheri H.C."/>
        </authorList>
    </citation>
    <scope>NUCLEOTIDE SEQUENCE [LARGE SCALE GENOMIC DNA]</scope>
    <source>
        <strain evidence="9">BUZ 3T</strain>
    </source>
</reference>
<feature type="transmembrane region" description="Helical" evidence="6">
    <location>
        <begin position="220"/>
        <end position="239"/>
    </location>
</feature>
<feature type="transmembrane region" description="Helical" evidence="6">
    <location>
        <begin position="671"/>
        <end position="693"/>
    </location>
</feature>
<dbReference type="Gene3D" id="1.20.1640.10">
    <property type="entry name" value="Multidrug efflux transporter AcrB transmembrane domain"/>
    <property type="match status" value="2"/>
</dbReference>
<dbReference type="RefSeq" id="WP_009283208.1">
    <property type="nucleotide sequence ID" value="NZ_CAIT01000007.1"/>
</dbReference>
<evidence type="ECO:0000313" key="8">
    <source>
        <dbReference type="EMBL" id="CCH54632.1"/>
    </source>
</evidence>
<evidence type="ECO:0000256" key="1">
    <source>
        <dbReference type="ARBA" id="ARBA00004651"/>
    </source>
</evidence>
<evidence type="ECO:0000256" key="5">
    <source>
        <dbReference type="ARBA" id="ARBA00023136"/>
    </source>
</evidence>
<protein>
    <submittedName>
        <fullName evidence="8">Patched family protein</fullName>
    </submittedName>
</protein>
<dbReference type="EMBL" id="CAIT01000007">
    <property type="protein sequence ID" value="CCH54632.1"/>
    <property type="molecule type" value="Genomic_DNA"/>
</dbReference>
<name>I2GL56_9BACT</name>
<evidence type="ECO:0000256" key="3">
    <source>
        <dbReference type="ARBA" id="ARBA00022692"/>
    </source>
</evidence>
<keyword evidence="4 6" id="KW-1133">Transmembrane helix</keyword>